<proteinExistence type="predicted"/>
<dbReference type="RefSeq" id="WP_171093934.1">
    <property type="nucleotide sequence ID" value="NZ_CP053069.1"/>
</dbReference>
<dbReference type="SUPFAM" id="SSF53756">
    <property type="entry name" value="UDP-Glycosyltransferase/glycogen phosphorylase"/>
    <property type="match status" value="1"/>
</dbReference>
<evidence type="ECO:0000313" key="2">
    <source>
        <dbReference type="EMBL" id="QJR12063.1"/>
    </source>
</evidence>
<dbReference type="PANTHER" id="PTHR45947">
    <property type="entry name" value="SULFOQUINOVOSYL TRANSFERASE SQD2"/>
    <property type="match status" value="1"/>
</dbReference>
<name>A0A6M4H071_9PROT</name>
<dbReference type="Pfam" id="PF13692">
    <property type="entry name" value="Glyco_trans_1_4"/>
    <property type="match status" value="1"/>
</dbReference>
<keyword evidence="3" id="KW-1185">Reference proteome</keyword>
<protein>
    <submittedName>
        <fullName evidence="2">GDP-mannose-dependent alpha-mannosyltransferase</fullName>
        <ecNumber evidence="2">2.4.1.-</ecNumber>
    </submittedName>
</protein>
<dbReference type="Gene3D" id="3.40.50.2000">
    <property type="entry name" value="Glycogen Phosphorylase B"/>
    <property type="match status" value="2"/>
</dbReference>
<dbReference type="Proteomes" id="UP000501534">
    <property type="component" value="Chromosome"/>
</dbReference>
<dbReference type="EC" id="2.4.1.-" evidence="2"/>
<accession>A0A6M4H071</accession>
<keyword evidence="2" id="KW-0328">Glycosyltransferase</keyword>
<evidence type="ECO:0000259" key="1">
    <source>
        <dbReference type="Pfam" id="PF13439"/>
    </source>
</evidence>
<reference evidence="2 3" key="1">
    <citation type="submission" date="2020-04" db="EMBL/GenBank/DDBJ databases">
        <title>Usitatibacter rugosus gen. nov., sp. nov. and Usitatibacter palustris sp. nov., novel members of Usitatibacteraceae fam. nov. within the order Nitrosomonadales isolated from soil.</title>
        <authorList>
            <person name="Huber K.J."/>
            <person name="Neumann-Schaal M."/>
            <person name="Geppert A."/>
            <person name="Luckner M."/>
            <person name="Wanner G."/>
            <person name="Overmann J."/>
        </authorList>
    </citation>
    <scope>NUCLEOTIDE SEQUENCE [LARGE SCALE GENOMIC DNA]</scope>
    <source>
        <strain evidence="2 3">0125_3</strain>
    </source>
</reference>
<dbReference type="Pfam" id="PF13439">
    <property type="entry name" value="Glyco_transf_4"/>
    <property type="match status" value="1"/>
</dbReference>
<keyword evidence="2" id="KW-0808">Transferase</keyword>
<gene>
    <name evidence="2" type="primary">mgtA_1</name>
    <name evidence="2" type="ORF">DSM104443_03146</name>
</gene>
<dbReference type="GO" id="GO:0016757">
    <property type="term" value="F:glycosyltransferase activity"/>
    <property type="evidence" value="ECO:0007669"/>
    <property type="project" value="UniProtKB-KW"/>
</dbReference>
<evidence type="ECO:0000313" key="3">
    <source>
        <dbReference type="Proteomes" id="UP000501534"/>
    </source>
</evidence>
<feature type="domain" description="Glycosyltransferase subfamily 4-like N-terminal" evidence="1">
    <location>
        <begin position="14"/>
        <end position="154"/>
    </location>
</feature>
<dbReference type="EMBL" id="CP053069">
    <property type="protein sequence ID" value="QJR12063.1"/>
    <property type="molecule type" value="Genomic_DNA"/>
</dbReference>
<organism evidence="2 3">
    <name type="scientific">Usitatibacter rugosus</name>
    <dbReference type="NCBI Taxonomy" id="2732067"/>
    <lineage>
        <taxon>Bacteria</taxon>
        <taxon>Pseudomonadati</taxon>
        <taxon>Pseudomonadota</taxon>
        <taxon>Betaproteobacteria</taxon>
        <taxon>Nitrosomonadales</taxon>
        <taxon>Usitatibacteraceae</taxon>
        <taxon>Usitatibacter</taxon>
    </lineage>
</organism>
<dbReference type="CDD" id="cd03814">
    <property type="entry name" value="GT4-like"/>
    <property type="match status" value="1"/>
</dbReference>
<dbReference type="InterPro" id="IPR050194">
    <property type="entry name" value="Glycosyltransferase_grp1"/>
</dbReference>
<dbReference type="PANTHER" id="PTHR45947:SF3">
    <property type="entry name" value="SULFOQUINOVOSYL TRANSFERASE SQD2"/>
    <property type="match status" value="1"/>
</dbReference>
<dbReference type="KEGG" id="uru:DSM104443_03146"/>
<dbReference type="AlphaFoldDB" id="A0A6M4H071"/>
<sequence>MRILIATDAWAPQINGVVVTLVNIIARLRKHGHEVHVISPEGFFTLPMPTYPEIPLAVMPGRGVSRQIREFDPDTIHIATEGPIGAAARRYCLRRGLAFTSAYHTCFPEYVQPRFGVPLAWGYAFMRRFHAPSSAVMVATPAMRRSLEEHGFERIVDYKLGTDLELFHPTNERFTDLPRPVFTYVGRVALEKNLPAFLELDLPGSKLVVGDGPARKKLEREFPNARFVGFRHGVELASYYQRSDAFVFPSLTDTFGLVMLEALACGVPVAAFPVRGPIDVVKDARVGVLDQDLRRAALAALELDRAGCRRYAEAFPWEETTRQFLAHMAPARLAQRDPLGAEAR</sequence>
<dbReference type="InterPro" id="IPR028098">
    <property type="entry name" value="Glyco_trans_4-like_N"/>
</dbReference>